<protein>
    <submittedName>
        <fullName evidence="2">Uncharacterized protein</fullName>
    </submittedName>
</protein>
<dbReference type="Proteomes" id="UP001428341">
    <property type="component" value="Unassembled WGS sequence"/>
</dbReference>
<keyword evidence="1" id="KW-0812">Transmembrane</keyword>
<evidence type="ECO:0000256" key="1">
    <source>
        <dbReference type="SAM" id="Phobius"/>
    </source>
</evidence>
<accession>A0AAP0MGD3</accession>
<sequence length="48" mass="5499">MAHLAVIGNSFNFSCVRKCLLMENVLLIIYVIYSYRALSLHLLAFSFC</sequence>
<keyword evidence="1" id="KW-0472">Membrane</keyword>
<feature type="transmembrane region" description="Helical" evidence="1">
    <location>
        <begin position="27"/>
        <end position="47"/>
    </location>
</feature>
<keyword evidence="3" id="KW-1185">Reference proteome</keyword>
<evidence type="ECO:0000313" key="2">
    <source>
        <dbReference type="EMBL" id="KAK9208624.1"/>
    </source>
</evidence>
<dbReference type="EMBL" id="JBCGBO010000004">
    <property type="protein sequence ID" value="KAK9208624.1"/>
    <property type="molecule type" value="Genomic_DNA"/>
</dbReference>
<keyword evidence="1" id="KW-1133">Transmembrane helix</keyword>
<evidence type="ECO:0000313" key="3">
    <source>
        <dbReference type="Proteomes" id="UP001428341"/>
    </source>
</evidence>
<name>A0AAP0MGD3_9ROSI</name>
<dbReference type="AlphaFoldDB" id="A0AAP0MGD3"/>
<proteinExistence type="predicted"/>
<comment type="caution">
    <text evidence="2">The sequence shown here is derived from an EMBL/GenBank/DDBJ whole genome shotgun (WGS) entry which is preliminary data.</text>
</comment>
<organism evidence="2 3">
    <name type="scientific">Citrus x changshan-huyou</name>
    <dbReference type="NCBI Taxonomy" id="2935761"/>
    <lineage>
        <taxon>Eukaryota</taxon>
        <taxon>Viridiplantae</taxon>
        <taxon>Streptophyta</taxon>
        <taxon>Embryophyta</taxon>
        <taxon>Tracheophyta</taxon>
        <taxon>Spermatophyta</taxon>
        <taxon>Magnoliopsida</taxon>
        <taxon>eudicotyledons</taxon>
        <taxon>Gunneridae</taxon>
        <taxon>Pentapetalae</taxon>
        <taxon>rosids</taxon>
        <taxon>malvids</taxon>
        <taxon>Sapindales</taxon>
        <taxon>Rutaceae</taxon>
        <taxon>Aurantioideae</taxon>
        <taxon>Citrus</taxon>
    </lineage>
</organism>
<gene>
    <name evidence="2" type="ORF">WN944_000983</name>
</gene>
<reference evidence="2 3" key="1">
    <citation type="submission" date="2024-05" db="EMBL/GenBank/DDBJ databases">
        <title>Haplotype-resolved chromosome-level genome assembly of Huyou (Citrus changshanensis).</title>
        <authorList>
            <person name="Miao C."/>
            <person name="Chen W."/>
            <person name="Wu Y."/>
            <person name="Wang L."/>
            <person name="Zhao S."/>
            <person name="Grierson D."/>
            <person name="Xu C."/>
            <person name="Chen K."/>
        </authorList>
    </citation>
    <scope>NUCLEOTIDE SEQUENCE [LARGE SCALE GENOMIC DNA]</scope>
    <source>
        <strain evidence="2">01-14</strain>
        <tissue evidence="2">Leaf</tissue>
    </source>
</reference>